<name>A0AAW2VNA0_SESRA</name>
<reference evidence="1" key="2">
    <citation type="journal article" date="2024" name="Plant">
        <title>Genomic evolution and insights into agronomic trait innovations of Sesamum species.</title>
        <authorList>
            <person name="Miao H."/>
            <person name="Wang L."/>
            <person name="Qu L."/>
            <person name="Liu H."/>
            <person name="Sun Y."/>
            <person name="Le M."/>
            <person name="Wang Q."/>
            <person name="Wei S."/>
            <person name="Zheng Y."/>
            <person name="Lin W."/>
            <person name="Duan Y."/>
            <person name="Cao H."/>
            <person name="Xiong S."/>
            <person name="Wang X."/>
            <person name="Wei L."/>
            <person name="Li C."/>
            <person name="Ma Q."/>
            <person name="Ju M."/>
            <person name="Zhao R."/>
            <person name="Li G."/>
            <person name="Mu C."/>
            <person name="Tian Q."/>
            <person name="Mei H."/>
            <person name="Zhang T."/>
            <person name="Gao T."/>
            <person name="Zhang H."/>
        </authorList>
    </citation>
    <scope>NUCLEOTIDE SEQUENCE</scope>
    <source>
        <strain evidence="1">G02</strain>
    </source>
</reference>
<dbReference type="AlphaFoldDB" id="A0AAW2VNA0"/>
<organism evidence="1">
    <name type="scientific">Sesamum radiatum</name>
    <name type="common">Black benniseed</name>
    <dbReference type="NCBI Taxonomy" id="300843"/>
    <lineage>
        <taxon>Eukaryota</taxon>
        <taxon>Viridiplantae</taxon>
        <taxon>Streptophyta</taxon>
        <taxon>Embryophyta</taxon>
        <taxon>Tracheophyta</taxon>
        <taxon>Spermatophyta</taxon>
        <taxon>Magnoliopsida</taxon>
        <taxon>eudicotyledons</taxon>
        <taxon>Gunneridae</taxon>
        <taxon>Pentapetalae</taxon>
        <taxon>asterids</taxon>
        <taxon>lamiids</taxon>
        <taxon>Lamiales</taxon>
        <taxon>Pedaliaceae</taxon>
        <taxon>Sesamum</taxon>
    </lineage>
</organism>
<proteinExistence type="predicted"/>
<comment type="caution">
    <text evidence="1">The sequence shown here is derived from an EMBL/GenBank/DDBJ whole genome shotgun (WGS) entry which is preliminary data.</text>
</comment>
<gene>
    <name evidence="1" type="ORF">Sradi_0697700</name>
</gene>
<evidence type="ECO:0000313" key="1">
    <source>
        <dbReference type="EMBL" id="KAL0430717.1"/>
    </source>
</evidence>
<reference evidence="1" key="1">
    <citation type="submission" date="2020-06" db="EMBL/GenBank/DDBJ databases">
        <authorList>
            <person name="Li T."/>
            <person name="Hu X."/>
            <person name="Zhang T."/>
            <person name="Song X."/>
            <person name="Zhang H."/>
            <person name="Dai N."/>
            <person name="Sheng W."/>
            <person name="Hou X."/>
            <person name="Wei L."/>
        </authorList>
    </citation>
    <scope>NUCLEOTIDE SEQUENCE</scope>
    <source>
        <strain evidence="1">G02</strain>
        <tissue evidence="1">Leaf</tissue>
    </source>
</reference>
<sequence>MRLDLLLNERCRLRLLPPAMAVTRCCNSVAYYLAKSAHGLAEGDSEPPLAVASLVASNIAIE</sequence>
<accession>A0AAW2VNA0</accession>
<protein>
    <submittedName>
        <fullName evidence="1">Uncharacterized protein</fullName>
    </submittedName>
</protein>
<dbReference type="EMBL" id="JACGWJ010000003">
    <property type="protein sequence ID" value="KAL0430717.1"/>
    <property type="molecule type" value="Genomic_DNA"/>
</dbReference>